<reference evidence="4" key="1">
    <citation type="submission" date="2015-07" db="EMBL/GenBank/DDBJ databases">
        <title>Genome sequencing of Sunxiuqinia dokdonensis strain SK.</title>
        <authorList>
            <person name="Ahn S."/>
            <person name="Kim B.-C."/>
        </authorList>
    </citation>
    <scope>NUCLEOTIDE SEQUENCE [LARGE SCALE GENOMIC DNA]</scope>
    <source>
        <strain evidence="4">SK</strain>
    </source>
</reference>
<dbReference type="STRING" id="1409788.NC99_43760"/>
<dbReference type="Proteomes" id="UP000036958">
    <property type="component" value="Unassembled WGS sequence"/>
</dbReference>
<evidence type="ECO:0000256" key="1">
    <source>
        <dbReference type="SAM" id="MobiDB-lite"/>
    </source>
</evidence>
<dbReference type="AlphaFoldDB" id="A0A0L8V337"/>
<gene>
    <name evidence="3" type="ORF">NC99_43760</name>
</gene>
<keyword evidence="2" id="KW-0472">Membrane</keyword>
<evidence type="ECO:0000256" key="2">
    <source>
        <dbReference type="SAM" id="Phobius"/>
    </source>
</evidence>
<protein>
    <submittedName>
        <fullName evidence="3">Uncharacterized protein</fullName>
    </submittedName>
</protein>
<name>A0A0L8V337_9BACT</name>
<keyword evidence="4" id="KW-1185">Reference proteome</keyword>
<sequence length="153" mass="17377">MNEKKNIGNALQNRPSKPPFRVPDGYFDTLEDRIEARIADKSSPVSSKGKLIRMMKPMLAMAASFALIFMLVYYPLSVFLPNYLAKNTEIPADTTTVNENDLVISYLTGLTHSYYDLFSAEEETPEVEVNEQDMLDYLAFEMNEAEIYAELAN</sequence>
<comment type="caution">
    <text evidence="3">The sequence shown here is derived from an EMBL/GenBank/DDBJ whole genome shotgun (WGS) entry which is preliminary data.</text>
</comment>
<feature type="transmembrane region" description="Helical" evidence="2">
    <location>
        <begin position="58"/>
        <end position="76"/>
    </location>
</feature>
<keyword evidence="2" id="KW-1133">Transmembrane helix</keyword>
<dbReference type="EMBL" id="LGIA01000210">
    <property type="protein sequence ID" value="KOH42819.1"/>
    <property type="molecule type" value="Genomic_DNA"/>
</dbReference>
<proteinExistence type="predicted"/>
<evidence type="ECO:0000313" key="3">
    <source>
        <dbReference type="EMBL" id="KOH42819.1"/>
    </source>
</evidence>
<keyword evidence="2" id="KW-0812">Transmembrane</keyword>
<feature type="region of interest" description="Disordered" evidence="1">
    <location>
        <begin position="1"/>
        <end position="22"/>
    </location>
</feature>
<organism evidence="3 4">
    <name type="scientific">Sunxiuqinia dokdonensis</name>
    <dbReference type="NCBI Taxonomy" id="1409788"/>
    <lineage>
        <taxon>Bacteria</taxon>
        <taxon>Pseudomonadati</taxon>
        <taxon>Bacteroidota</taxon>
        <taxon>Bacteroidia</taxon>
        <taxon>Marinilabiliales</taxon>
        <taxon>Prolixibacteraceae</taxon>
        <taxon>Sunxiuqinia</taxon>
    </lineage>
</organism>
<accession>A0A0L8V337</accession>
<evidence type="ECO:0000313" key="4">
    <source>
        <dbReference type="Proteomes" id="UP000036958"/>
    </source>
</evidence>